<feature type="region of interest" description="Disordered" evidence="1">
    <location>
        <begin position="30"/>
        <end position="144"/>
    </location>
</feature>
<keyword evidence="4" id="KW-1185">Reference proteome</keyword>
<dbReference type="RefSeq" id="WP_146589765.1">
    <property type="nucleotide sequence ID" value="NZ_SJPO01000010.1"/>
</dbReference>
<feature type="compositionally biased region" description="Low complexity" evidence="1">
    <location>
        <begin position="109"/>
        <end position="139"/>
    </location>
</feature>
<comment type="caution">
    <text evidence="3">The sequence shown here is derived from an EMBL/GenBank/DDBJ whole genome shotgun (WGS) entry which is preliminary data.</text>
</comment>
<feature type="signal peptide" evidence="2">
    <location>
        <begin position="1"/>
        <end position="19"/>
    </location>
</feature>
<keyword evidence="2" id="KW-0732">Signal</keyword>
<dbReference type="AlphaFoldDB" id="A0A5C5YHV9"/>
<evidence type="ECO:0000313" key="4">
    <source>
        <dbReference type="Proteomes" id="UP000318478"/>
    </source>
</evidence>
<evidence type="ECO:0000256" key="1">
    <source>
        <dbReference type="SAM" id="MobiDB-lite"/>
    </source>
</evidence>
<accession>A0A5C5YHV9</accession>
<evidence type="ECO:0000313" key="3">
    <source>
        <dbReference type="EMBL" id="TWT73432.1"/>
    </source>
</evidence>
<evidence type="ECO:0000256" key="2">
    <source>
        <dbReference type="SAM" id="SignalP"/>
    </source>
</evidence>
<sequence precursor="true">MPRLNATVMMLAAWGGLMAAAVAEDWPAPVRETNPQLRPSDEQFLLQMRKSMSSEAPKWLSESPEQQEQWFREGLKHAAHSSPAQPSSASPNWPNSHPSGLHSAGYSDWGSAPAPAAGPYSPSPAPASWAPAPSEAAPEPWRRLLGASEQLGHIAHDLDQQGLWSESDVVRTAAAELRVRARRLAAGDPDSDPDHAPETE</sequence>
<protein>
    <submittedName>
        <fullName evidence="3">Uncharacterized protein</fullName>
    </submittedName>
</protein>
<feature type="compositionally biased region" description="Low complexity" evidence="1">
    <location>
        <begin position="80"/>
        <end position="99"/>
    </location>
</feature>
<proteinExistence type="predicted"/>
<gene>
    <name evidence="3" type="ORF">Pla123a_37670</name>
</gene>
<feature type="chain" id="PRO_5022993936" evidence="2">
    <location>
        <begin position="20"/>
        <end position="200"/>
    </location>
</feature>
<dbReference type="Proteomes" id="UP000318478">
    <property type="component" value="Unassembled WGS sequence"/>
</dbReference>
<organism evidence="3 4">
    <name type="scientific">Posidoniimonas polymericola</name>
    <dbReference type="NCBI Taxonomy" id="2528002"/>
    <lineage>
        <taxon>Bacteria</taxon>
        <taxon>Pseudomonadati</taxon>
        <taxon>Planctomycetota</taxon>
        <taxon>Planctomycetia</taxon>
        <taxon>Pirellulales</taxon>
        <taxon>Lacipirellulaceae</taxon>
        <taxon>Posidoniimonas</taxon>
    </lineage>
</organism>
<name>A0A5C5YHV9_9BACT</name>
<reference evidence="3 4" key="1">
    <citation type="submission" date="2019-02" db="EMBL/GenBank/DDBJ databases">
        <title>Deep-cultivation of Planctomycetes and their phenomic and genomic characterization uncovers novel biology.</title>
        <authorList>
            <person name="Wiegand S."/>
            <person name="Jogler M."/>
            <person name="Boedeker C."/>
            <person name="Pinto D."/>
            <person name="Vollmers J."/>
            <person name="Rivas-Marin E."/>
            <person name="Kohn T."/>
            <person name="Peeters S.H."/>
            <person name="Heuer A."/>
            <person name="Rast P."/>
            <person name="Oberbeckmann S."/>
            <person name="Bunk B."/>
            <person name="Jeske O."/>
            <person name="Meyerdierks A."/>
            <person name="Storesund J.E."/>
            <person name="Kallscheuer N."/>
            <person name="Luecker S."/>
            <person name="Lage O.M."/>
            <person name="Pohl T."/>
            <person name="Merkel B.J."/>
            <person name="Hornburger P."/>
            <person name="Mueller R.-W."/>
            <person name="Bruemmer F."/>
            <person name="Labrenz M."/>
            <person name="Spormann A.M."/>
            <person name="Op Den Camp H."/>
            <person name="Overmann J."/>
            <person name="Amann R."/>
            <person name="Jetten M.S.M."/>
            <person name="Mascher T."/>
            <person name="Medema M.H."/>
            <person name="Devos D.P."/>
            <person name="Kaster A.-K."/>
            <person name="Ovreas L."/>
            <person name="Rohde M."/>
            <person name="Galperin M.Y."/>
            <person name="Jogler C."/>
        </authorList>
    </citation>
    <scope>NUCLEOTIDE SEQUENCE [LARGE SCALE GENOMIC DNA]</scope>
    <source>
        <strain evidence="3 4">Pla123a</strain>
    </source>
</reference>
<dbReference type="EMBL" id="SJPO01000010">
    <property type="protein sequence ID" value="TWT73432.1"/>
    <property type="molecule type" value="Genomic_DNA"/>
</dbReference>